<dbReference type="Gene3D" id="1.10.10.650">
    <property type="entry name" value="RuvA domain 2-like"/>
    <property type="match status" value="1"/>
</dbReference>
<protein>
    <submittedName>
        <fullName evidence="2">CLUMA_CG017781, isoform A</fullName>
    </submittedName>
</protein>
<dbReference type="Proteomes" id="UP000183832">
    <property type="component" value="Unassembled WGS sequence"/>
</dbReference>
<dbReference type="GO" id="GO:0003729">
    <property type="term" value="F:mRNA binding"/>
    <property type="evidence" value="ECO:0007669"/>
    <property type="project" value="TreeGrafter"/>
</dbReference>
<reference evidence="2 3" key="1">
    <citation type="submission" date="2015-04" db="EMBL/GenBank/DDBJ databases">
        <authorList>
            <person name="Syromyatnikov M.Y."/>
            <person name="Popov V.N."/>
        </authorList>
    </citation>
    <scope>NUCLEOTIDE SEQUENCE [LARGE SCALE GENOMIC DNA]</scope>
</reference>
<dbReference type="SMART" id="SM00732">
    <property type="entry name" value="YqgFc"/>
    <property type="match status" value="1"/>
</dbReference>
<dbReference type="InterPro" id="IPR012340">
    <property type="entry name" value="NA-bd_OB-fold"/>
</dbReference>
<dbReference type="STRING" id="568069.A0A1J1J1I7"/>
<organism evidence="2 3">
    <name type="scientific">Clunio marinus</name>
    <dbReference type="NCBI Taxonomy" id="568069"/>
    <lineage>
        <taxon>Eukaryota</taxon>
        <taxon>Metazoa</taxon>
        <taxon>Ecdysozoa</taxon>
        <taxon>Arthropoda</taxon>
        <taxon>Hexapoda</taxon>
        <taxon>Insecta</taxon>
        <taxon>Pterygota</taxon>
        <taxon>Neoptera</taxon>
        <taxon>Endopterygota</taxon>
        <taxon>Diptera</taxon>
        <taxon>Nematocera</taxon>
        <taxon>Chironomoidea</taxon>
        <taxon>Chironomidae</taxon>
        <taxon>Clunio</taxon>
    </lineage>
</organism>
<evidence type="ECO:0000259" key="1">
    <source>
        <dbReference type="PROSITE" id="PS50126"/>
    </source>
</evidence>
<dbReference type="FunFam" id="1.10.150.310:FF:000002">
    <property type="entry name" value="Putative transcription modulator/accessory protein"/>
    <property type="match status" value="1"/>
</dbReference>
<dbReference type="Gene3D" id="1.10.3500.10">
    <property type="entry name" value="Tex N-terminal region-like"/>
    <property type="match status" value="1"/>
</dbReference>
<dbReference type="InterPro" id="IPR041692">
    <property type="entry name" value="HHH_9"/>
</dbReference>
<dbReference type="Gene3D" id="2.40.50.140">
    <property type="entry name" value="Nucleic acid-binding proteins"/>
    <property type="match status" value="1"/>
</dbReference>
<dbReference type="SUPFAM" id="SSF47781">
    <property type="entry name" value="RuvA domain 2-like"/>
    <property type="match status" value="2"/>
</dbReference>
<dbReference type="InterPro" id="IPR023323">
    <property type="entry name" value="Tex-like_dom_sf"/>
</dbReference>
<dbReference type="OrthoDB" id="995477at2759"/>
<dbReference type="SUPFAM" id="SSF53098">
    <property type="entry name" value="Ribonuclease H-like"/>
    <property type="match status" value="1"/>
</dbReference>
<dbReference type="InterPro" id="IPR055179">
    <property type="entry name" value="Tex-like_central_region"/>
</dbReference>
<evidence type="ECO:0000313" key="3">
    <source>
        <dbReference type="Proteomes" id="UP000183832"/>
    </source>
</evidence>
<dbReference type="SMART" id="SM00316">
    <property type="entry name" value="S1"/>
    <property type="match status" value="1"/>
</dbReference>
<dbReference type="PANTHER" id="PTHR10724:SF10">
    <property type="entry name" value="S1 RNA-BINDING DOMAIN-CONTAINING PROTEIN 1"/>
    <property type="match status" value="1"/>
</dbReference>
<dbReference type="Pfam" id="PF00575">
    <property type="entry name" value="S1"/>
    <property type="match status" value="1"/>
</dbReference>
<dbReference type="PROSITE" id="PS50126">
    <property type="entry name" value="S1"/>
    <property type="match status" value="1"/>
</dbReference>
<sequence>MENKKKGKRALEESEIIPSKKRIRVESSNSKSEQNYWEIHELVAEIEEIDVNLSQTIIQLFEDDFTIPFLCRYRKDLISNFSPEKLRDIKETIENVKLIKTKSANTLKMLEKEKILTEEISRSLRAAKSLDELEHLILLHKPASKGSLYERAEKLGLKPAAENILFGNKEVNLNYFINESVKGLKDLQEVEESVNNVMSHLIAKNEAVMSEVRQLRTKFDVTIITAKLKQKKTEEKKSKTDKFENYYNFSCPAKRIRSHQILAINRGVSLKELSIKYEVDDRLYRQLKHFASQIFLKQGRFSEYRNKIFMTAFDDAYRKKISPFIVRQTQTELSRQAEKASVEVFASNLKNLLLTNPVKGKKILGIDPGFTSGCKLALISETGEVLESSLKFHLNDKTKSENLISSLMKRNNCSLIAIGNATACRETENFIAKLIEKDLKYVQYCIVSEQGASIYSCSDIAKKEFPKIDVSYIGAISIARRLLDPLCELVKIEPKHLGVGMYQHDVKEKTLKKTLDEVISECVSFVGVDLNVASFSLLKNVAGLTEKRAEAIIKYRESNGCFKSRSDLMKVKSIGQKLFTQCAGFVRINALSVGIKNVNTLDSTNVHPESYEIAERIIKDCGLKLDDVGKPKFVSLITKYRQESSLEKLSKTYNENIERINTTFDALSKELLHDYRNEIKIEPVFKKGITDISTLKGGQILSGVVMNVTDFGAFVDLGVGKNGLIHSSAMKGAKLKVSDRIECKVLQIDAAKGRIGLEFVENIF</sequence>
<name>A0A1J1J1I7_9DIPT</name>
<dbReference type="InterPro" id="IPR010994">
    <property type="entry name" value="RuvA_2-like"/>
</dbReference>
<dbReference type="EMBL" id="CVRI01000063">
    <property type="protein sequence ID" value="CRL04721.1"/>
    <property type="molecule type" value="Genomic_DNA"/>
</dbReference>
<dbReference type="InterPro" id="IPR018974">
    <property type="entry name" value="Tex-like_N"/>
</dbReference>
<dbReference type="InterPro" id="IPR050437">
    <property type="entry name" value="Ribos_protein_bS1-like"/>
</dbReference>
<accession>A0A1J1J1I7</accession>
<dbReference type="SUPFAM" id="SSF158832">
    <property type="entry name" value="Tex N-terminal region-like"/>
    <property type="match status" value="1"/>
</dbReference>
<dbReference type="GO" id="GO:0006412">
    <property type="term" value="P:translation"/>
    <property type="evidence" value="ECO:0007669"/>
    <property type="project" value="TreeGrafter"/>
</dbReference>
<dbReference type="InterPro" id="IPR006641">
    <property type="entry name" value="YqgF/RNaseH-like_dom"/>
</dbReference>
<keyword evidence="3" id="KW-1185">Reference proteome</keyword>
<dbReference type="SUPFAM" id="SSF50249">
    <property type="entry name" value="Nucleic acid-binding proteins"/>
    <property type="match status" value="1"/>
</dbReference>
<dbReference type="FunFam" id="1.10.10.650:FF:000001">
    <property type="entry name" value="S1 RNA-binding domain 1"/>
    <property type="match status" value="1"/>
</dbReference>
<dbReference type="Pfam" id="PF17674">
    <property type="entry name" value="HHH_9"/>
    <property type="match status" value="1"/>
</dbReference>
<dbReference type="Pfam" id="PF22706">
    <property type="entry name" value="Tex_central_region"/>
    <property type="match status" value="1"/>
</dbReference>
<dbReference type="InterPro" id="IPR023319">
    <property type="entry name" value="Tex-like_HTH_dom_sf"/>
</dbReference>
<dbReference type="Pfam" id="PF12836">
    <property type="entry name" value="HHH_3"/>
    <property type="match status" value="1"/>
</dbReference>
<dbReference type="Pfam" id="PF09371">
    <property type="entry name" value="Tex_N"/>
    <property type="match status" value="1"/>
</dbReference>
<gene>
    <name evidence="2" type="ORF">CLUMA_CG017781</name>
</gene>
<dbReference type="InterPro" id="IPR032639">
    <property type="entry name" value="Tex_YqgF"/>
</dbReference>
<dbReference type="AlphaFoldDB" id="A0A1J1J1I7"/>
<dbReference type="GO" id="GO:0003735">
    <property type="term" value="F:structural constituent of ribosome"/>
    <property type="evidence" value="ECO:0007669"/>
    <property type="project" value="TreeGrafter"/>
</dbReference>
<proteinExistence type="predicted"/>
<dbReference type="PANTHER" id="PTHR10724">
    <property type="entry name" value="30S RIBOSOMAL PROTEIN S1"/>
    <property type="match status" value="1"/>
</dbReference>
<dbReference type="InterPro" id="IPR037027">
    <property type="entry name" value="YqgF/RNaseH-like_dom_sf"/>
</dbReference>
<feature type="domain" description="S1 motif" evidence="1">
    <location>
        <begin position="698"/>
        <end position="760"/>
    </location>
</feature>
<dbReference type="GO" id="GO:0006139">
    <property type="term" value="P:nucleobase-containing compound metabolic process"/>
    <property type="evidence" value="ECO:0007669"/>
    <property type="project" value="InterPro"/>
</dbReference>
<evidence type="ECO:0000313" key="2">
    <source>
        <dbReference type="EMBL" id="CRL04721.1"/>
    </source>
</evidence>
<dbReference type="InterPro" id="IPR003029">
    <property type="entry name" value="S1_domain"/>
</dbReference>
<dbReference type="Gene3D" id="1.10.150.310">
    <property type="entry name" value="Tex RuvX-like domain-like"/>
    <property type="match status" value="1"/>
</dbReference>
<dbReference type="InterPro" id="IPR012337">
    <property type="entry name" value="RNaseH-like_sf"/>
</dbReference>
<dbReference type="Gene3D" id="3.30.420.140">
    <property type="entry name" value="YqgF/RNase H-like domain"/>
    <property type="match status" value="1"/>
</dbReference>
<dbReference type="FunFam" id="3.30.420.140:FF:000001">
    <property type="entry name" value="RNA-binding transcriptional accessory protein"/>
    <property type="match status" value="1"/>
</dbReference>
<dbReference type="Pfam" id="PF16921">
    <property type="entry name" value="Tex_YqgF"/>
    <property type="match status" value="1"/>
</dbReference>